<dbReference type="AlphaFoldDB" id="A0A136IUA4"/>
<sequence length="189" mass="19686">MKSTFTLCIAALAAIVTTKPVLESRSAQVAHLTFHAGPASYALAVPADGTVVQTSKRSTLLNSSNPSPSHIVHIPASYFPSPLTGTLPPSSNTDSNLNINLIDAPDYNALSQCTFTFDAVRPPALALHLTSAGVQQIAVGPPSVLKSVSCLGACVPTYGMCYDTNGQYVGPCCSGFCAATRCRPWNLST</sequence>
<protein>
    <recommendedName>
        <fullName evidence="4">Ubiquitin 3 binding protein But2 C-terminal domain-containing protein</fullName>
    </recommendedName>
</protein>
<evidence type="ECO:0000256" key="1">
    <source>
        <dbReference type="SAM" id="SignalP"/>
    </source>
</evidence>
<gene>
    <name evidence="2" type="ORF">Micbo1qcDRAFT_166512</name>
</gene>
<feature type="signal peptide" evidence="1">
    <location>
        <begin position="1"/>
        <end position="18"/>
    </location>
</feature>
<reference evidence="3" key="1">
    <citation type="submission" date="2016-02" db="EMBL/GenBank/DDBJ databases">
        <title>Draft genome sequence of Microdochium bolleyi, a fungal endophyte of beachgrass.</title>
        <authorList>
            <consortium name="DOE Joint Genome Institute"/>
            <person name="David A.S."/>
            <person name="May G."/>
            <person name="Haridas S."/>
            <person name="Lim J."/>
            <person name="Wang M."/>
            <person name="Labutti K."/>
            <person name="Lipzen A."/>
            <person name="Barry K."/>
            <person name="Grigoriev I.V."/>
        </authorList>
    </citation>
    <scope>NUCLEOTIDE SEQUENCE [LARGE SCALE GENOMIC DNA]</scope>
    <source>
        <strain evidence="3">J235TASD1</strain>
    </source>
</reference>
<dbReference type="OrthoDB" id="4509278at2759"/>
<keyword evidence="1" id="KW-0732">Signal</keyword>
<dbReference type="EMBL" id="KQ964258">
    <property type="protein sequence ID" value="KXJ88471.1"/>
    <property type="molecule type" value="Genomic_DNA"/>
</dbReference>
<evidence type="ECO:0000313" key="3">
    <source>
        <dbReference type="Proteomes" id="UP000070501"/>
    </source>
</evidence>
<dbReference type="Proteomes" id="UP000070501">
    <property type="component" value="Unassembled WGS sequence"/>
</dbReference>
<organism evidence="2 3">
    <name type="scientific">Microdochium bolleyi</name>
    <dbReference type="NCBI Taxonomy" id="196109"/>
    <lineage>
        <taxon>Eukaryota</taxon>
        <taxon>Fungi</taxon>
        <taxon>Dikarya</taxon>
        <taxon>Ascomycota</taxon>
        <taxon>Pezizomycotina</taxon>
        <taxon>Sordariomycetes</taxon>
        <taxon>Xylariomycetidae</taxon>
        <taxon>Xylariales</taxon>
        <taxon>Microdochiaceae</taxon>
        <taxon>Microdochium</taxon>
    </lineage>
</organism>
<proteinExistence type="predicted"/>
<name>A0A136IUA4_9PEZI</name>
<dbReference type="InParanoid" id="A0A136IUA4"/>
<accession>A0A136IUA4</accession>
<keyword evidence="3" id="KW-1185">Reference proteome</keyword>
<evidence type="ECO:0008006" key="4">
    <source>
        <dbReference type="Google" id="ProtNLM"/>
    </source>
</evidence>
<evidence type="ECO:0000313" key="2">
    <source>
        <dbReference type="EMBL" id="KXJ88471.1"/>
    </source>
</evidence>
<feature type="chain" id="PRO_5007293146" description="Ubiquitin 3 binding protein But2 C-terminal domain-containing protein" evidence="1">
    <location>
        <begin position="19"/>
        <end position="189"/>
    </location>
</feature>